<evidence type="ECO:0000313" key="3">
    <source>
        <dbReference type="Proteomes" id="UP000030669"/>
    </source>
</evidence>
<dbReference type="Gene3D" id="3.30.710.10">
    <property type="entry name" value="Potassium Channel Kv1.1, Chain A"/>
    <property type="match status" value="1"/>
</dbReference>
<accession>S7RNR0</accession>
<dbReference type="Proteomes" id="UP000030669">
    <property type="component" value="Unassembled WGS sequence"/>
</dbReference>
<gene>
    <name evidence="2" type="ORF">GLOTRDRAFT_76914</name>
</gene>
<dbReference type="AlphaFoldDB" id="S7RNR0"/>
<dbReference type="OMA" id="SWVEFWK"/>
<dbReference type="EMBL" id="KB469303">
    <property type="protein sequence ID" value="EPQ54414.1"/>
    <property type="molecule type" value="Genomic_DNA"/>
</dbReference>
<dbReference type="CDD" id="cd18186">
    <property type="entry name" value="BTB_POZ_ZBTB_KLHL-like"/>
    <property type="match status" value="1"/>
</dbReference>
<dbReference type="PROSITE" id="PS50097">
    <property type="entry name" value="BTB"/>
    <property type="match status" value="1"/>
</dbReference>
<dbReference type="eggNOG" id="ENOG502SKPZ">
    <property type="taxonomic scope" value="Eukaryota"/>
</dbReference>
<dbReference type="STRING" id="670483.S7RNR0"/>
<organism evidence="2 3">
    <name type="scientific">Gloeophyllum trabeum (strain ATCC 11539 / FP-39264 / Madison 617)</name>
    <name type="common">Brown rot fungus</name>
    <dbReference type="NCBI Taxonomy" id="670483"/>
    <lineage>
        <taxon>Eukaryota</taxon>
        <taxon>Fungi</taxon>
        <taxon>Dikarya</taxon>
        <taxon>Basidiomycota</taxon>
        <taxon>Agaricomycotina</taxon>
        <taxon>Agaricomycetes</taxon>
        <taxon>Gloeophyllales</taxon>
        <taxon>Gloeophyllaceae</taxon>
        <taxon>Gloeophyllum</taxon>
    </lineage>
</organism>
<keyword evidence="3" id="KW-1185">Reference proteome</keyword>
<dbReference type="InterPro" id="IPR011333">
    <property type="entry name" value="SKP1/BTB/POZ_sf"/>
</dbReference>
<protein>
    <recommendedName>
        <fullName evidence="1">BTB domain-containing protein</fullName>
    </recommendedName>
</protein>
<dbReference type="HOGENOM" id="CLU_040061_1_0_1"/>
<evidence type="ECO:0000259" key="1">
    <source>
        <dbReference type="PROSITE" id="PS50097"/>
    </source>
</evidence>
<dbReference type="SUPFAM" id="SSF54695">
    <property type="entry name" value="POZ domain"/>
    <property type="match status" value="1"/>
</dbReference>
<reference evidence="2 3" key="1">
    <citation type="journal article" date="2012" name="Science">
        <title>The Paleozoic origin of enzymatic lignin decomposition reconstructed from 31 fungal genomes.</title>
        <authorList>
            <person name="Floudas D."/>
            <person name="Binder M."/>
            <person name="Riley R."/>
            <person name="Barry K."/>
            <person name="Blanchette R.A."/>
            <person name="Henrissat B."/>
            <person name="Martinez A.T."/>
            <person name="Otillar R."/>
            <person name="Spatafora J.W."/>
            <person name="Yadav J.S."/>
            <person name="Aerts A."/>
            <person name="Benoit I."/>
            <person name="Boyd A."/>
            <person name="Carlson A."/>
            <person name="Copeland A."/>
            <person name="Coutinho P.M."/>
            <person name="de Vries R.P."/>
            <person name="Ferreira P."/>
            <person name="Findley K."/>
            <person name="Foster B."/>
            <person name="Gaskell J."/>
            <person name="Glotzer D."/>
            <person name="Gorecki P."/>
            <person name="Heitman J."/>
            <person name="Hesse C."/>
            <person name="Hori C."/>
            <person name="Igarashi K."/>
            <person name="Jurgens J.A."/>
            <person name="Kallen N."/>
            <person name="Kersten P."/>
            <person name="Kohler A."/>
            <person name="Kuees U."/>
            <person name="Kumar T.K.A."/>
            <person name="Kuo A."/>
            <person name="LaButti K."/>
            <person name="Larrondo L.F."/>
            <person name="Lindquist E."/>
            <person name="Ling A."/>
            <person name="Lombard V."/>
            <person name="Lucas S."/>
            <person name="Lundell T."/>
            <person name="Martin R."/>
            <person name="McLaughlin D.J."/>
            <person name="Morgenstern I."/>
            <person name="Morin E."/>
            <person name="Murat C."/>
            <person name="Nagy L.G."/>
            <person name="Nolan M."/>
            <person name="Ohm R.A."/>
            <person name="Patyshakuliyeva A."/>
            <person name="Rokas A."/>
            <person name="Ruiz-Duenas F.J."/>
            <person name="Sabat G."/>
            <person name="Salamov A."/>
            <person name="Samejima M."/>
            <person name="Schmutz J."/>
            <person name="Slot J.C."/>
            <person name="St John F."/>
            <person name="Stenlid J."/>
            <person name="Sun H."/>
            <person name="Sun S."/>
            <person name="Syed K."/>
            <person name="Tsang A."/>
            <person name="Wiebenga A."/>
            <person name="Young D."/>
            <person name="Pisabarro A."/>
            <person name="Eastwood D.C."/>
            <person name="Martin F."/>
            <person name="Cullen D."/>
            <person name="Grigoriev I.V."/>
            <person name="Hibbett D.S."/>
        </authorList>
    </citation>
    <scope>NUCLEOTIDE SEQUENCE [LARGE SCALE GENOMIC DNA]</scope>
    <source>
        <strain evidence="2 3">ATCC 11539</strain>
    </source>
</reference>
<name>S7RNR0_GLOTA</name>
<dbReference type="RefSeq" id="XP_007866725.1">
    <property type="nucleotide sequence ID" value="XM_007868534.1"/>
</dbReference>
<feature type="domain" description="BTB" evidence="1">
    <location>
        <begin position="15"/>
        <end position="80"/>
    </location>
</feature>
<dbReference type="OrthoDB" id="8117402at2759"/>
<dbReference type="KEGG" id="gtr:GLOTRDRAFT_76914"/>
<proteinExistence type="predicted"/>
<dbReference type="GeneID" id="19308656"/>
<evidence type="ECO:0000313" key="2">
    <source>
        <dbReference type="EMBL" id="EPQ54414.1"/>
    </source>
</evidence>
<dbReference type="InterPro" id="IPR000210">
    <property type="entry name" value="BTB/POZ_dom"/>
</dbReference>
<sequence>MCDVVRDEKYYMEDGSCILLVENTLFNVHRSMLSRDSSSFATMFSLPQGDTPMEGTSDDNPIVLPGDTVAQFRNFLWALYALPPELMVVHTAQADLVRLMDIALVANKYSFKTLETWALDAIQEYVTRQPSPLFPRPALAPSGALAQFSAATTPTIPTAPPFKPGLARLVRLAHLCAHEPLLGTMVGLLKRLMCSSVPYAYLAMCLADELDLRTLKGAAYLEVMQKTKVVAREHVDIPVCATPDADGESEDEEDDGIEVLLSPDGRLVVSGPQKLRLLCGYHGLSRAWEHLRLHPPPFEHASSCGATWHQHGCTQSWSDFWKEKTRTEGILSLGLADVLGRLRAVAKEFDKWGSATYMHHDCRLSAKRVIQEKIKQVEEELPDYFSEEKEMV</sequence>